<evidence type="ECO:0000313" key="4">
    <source>
        <dbReference type="Proteomes" id="UP000092124"/>
    </source>
</evidence>
<proteinExistence type="predicted"/>
<feature type="compositionally biased region" description="Basic and acidic residues" evidence="1">
    <location>
        <begin position="531"/>
        <end position="563"/>
    </location>
</feature>
<feature type="compositionally biased region" description="Basic and acidic residues" evidence="1">
    <location>
        <begin position="504"/>
        <end position="516"/>
    </location>
</feature>
<feature type="non-terminal residue" evidence="3">
    <location>
        <position position="883"/>
    </location>
</feature>
<reference evidence="3 4" key="1">
    <citation type="submission" date="2016-06" db="EMBL/GenBank/DDBJ databases">
        <title>The Draft Genome Sequence and Annotation of the Desert Woodrat Neotoma lepida.</title>
        <authorList>
            <person name="Campbell M."/>
            <person name="Oakeson K.F."/>
            <person name="Yandell M."/>
            <person name="Halpert J.R."/>
            <person name="Dearing D."/>
        </authorList>
    </citation>
    <scope>NUCLEOTIDE SEQUENCE [LARGE SCALE GENOMIC DNA]</scope>
    <source>
        <strain evidence="3">417</strain>
        <tissue evidence="3">Liver</tissue>
    </source>
</reference>
<dbReference type="AlphaFoldDB" id="A0A1A6HU57"/>
<dbReference type="Pfam" id="PF15442">
    <property type="entry name" value="DUF4629"/>
    <property type="match status" value="1"/>
</dbReference>
<feature type="region of interest" description="Disordered" evidence="1">
    <location>
        <begin position="750"/>
        <end position="776"/>
    </location>
</feature>
<dbReference type="PANTHER" id="PTHR31466:SF1">
    <property type="entry name" value="RIKEN CDNA 4930433I11 GENE"/>
    <property type="match status" value="1"/>
</dbReference>
<dbReference type="InterPro" id="IPR027898">
    <property type="entry name" value="DUF4629"/>
</dbReference>
<protein>
    <recommendedName>
        <fullName evidence="2">DUF4629 domain-containing protein</fullName>
    </recommendedName>
</protein>
<accession>A0A1A6HU57</accession>
<dbReference type="STRING" id="56216.A0A1A6HU57"/>
<gene>
    <name evidence="3" type="ORF">A6R68_24027</name>
</gene>
<dbReference type="PANTHER" id="PTHR31466">
    <property type="entry name" value="GENE 5591-RELATED"/>
    <property type="match status" value="1"/>
</dbReference>
<organism evidence="3 4">
    <name type="scientific">Neotoma lepida</name>
    <name type="common">Desert woodrat</name>
    <dbReference type="NCBI Taxonomy" id="56216"/>
    <lineage>
        <taxon>Eukaryota</taxon>
        <taxon>Metazoa</taxon>
        <taxon>Chordata</taxon>
        <taxon>Craniata</taxon>
        <taxon>Vertebrata</taxon>
        <taxon>Euteleostomi</taxon>
        <taxon>Mammalia</taxon>
        <taxon>Eutheria</taxon>
        <taxon>Euarchontoglires</taxon>
        <taxon>Glires</taxon>
        <taxon>Rodentia</taxon>
        <taxon>Myomorpha</taxon>
        <taxon>Muroidea</taxon>
        <taxon>Cricetidae</taxon>
        <taxon>Neotominae</taxon>
        <taxon>Neotoma</taxon>
    </lineage>
</organism>
<dbReference type="Proteomes" id="UP000092124">
    <property type="component" value="Unassembled WGS sequence"/>
</dbReference>
<comment type="caution">
    <text evidence="3">The sequence shown here is derived from an EMBL/GenBank/DDBJ whole genome shotgun (WGS) entry which is preliminary data.</text>
</comment>
<dbReference type="InterPro" id="IPR040292">
    <property type="entry name" value="C2orf78-like"/>
</dbReference>
<name>A0A1A6HU57_NEOLE</name>
<feature type="region of interest" description="Disordered" evidence="1">
    <location>
        <begin position="604"/>
        <end position="713"/>
    </location>
</feature>
<evidence type="ECO:0000259" key="2">
    <source>
        <dbReference type="Pfam" id="PF15442"/>
    </source>
</evidence>
<feature type="compositionally biased region" description="Low complexity" evidence="1">
    <location>
        <begin position="613"/>
        <end position="624"/>
    </location>
</feature>
<dbReference type="EMBL" id="LZPO01008477">
    <property type="protein sequence ID" value="OBS81983.1"/>
    <property type="molecule type" value="Genomic_DNA"/>
</dbReference>
<feature type="compositionally biased region" description="Polar residues" evidence="1">
    <location>
        <begin position="750"/>
        <end position="766"/>
    </location>
</feature>
<dbReference type="OrthoDB" id="9808992at2759"/>
<evidence type="ECO:0000256" key="1">
    <source>
        <dbReference type="SAM" id="MobiDB-lite"/>
    </source>
</evidence>
<sequence>MKENFQSAPFLGTDCALQPSVPVLRNATPSAGNVCNFSRGSTPAVSSAWLLPSDSSTCCQQLMDSAYPYQPAGTIMLTALTDQSQSSTSTLFYPGVLQWDLTGSTDRREAAFRNFTVTIIDQNTTFSSLSMTAQGDNMLDPSALVPFYPTLSASLVQATPPQLPNQGYSLVPSYQEGSQVYYYDLNSLGPLMAGELGQCLQAYGSVSYPGSLAPALRPEMVMMLKEIQPMNVQTPLSTSAIYCPTPAQGMPDTSLQVVEMETSLGLPPSGQTLCLLQSPDLCNAECTQDAQMKTPHVDGDRSLTAPIDSPLEFLPLPPAPSLEQTEHKDLDLMTANLSTPLDAYEGIKENQDPSLLPLAHPDMQQPLNYTDSGSLRQKLPPENAILGSSSLGQEQSGVLQSVMGSSMDFADMTTLVADVHLPQLLNPLTELNQLQDPTATQSKDIRRDPAQESSSIISVPSDQVRENGQNSSELINGSPQARIQLQDLREGEEAVGSTGSSEGAIDKMPKHFEGKAQKTTPSRPSRARAQGQDKTKRTRENNSKKTEELKQSRNRVKAEEKTTMPKNKRKRNPPELSHDSFKKPRTHLGMHMLESVQVFHPLGKKSEKKTGISSSRALLSFSSSKDPRTGPATTTLLDVPCDGRDPGKTPGNAQRPDSSAHKECPSPSQYELPPPGKVKLVPLPFPALDKPQARPGSRKPLSLASRRPTAAYPMRPHSYLAQPNTLKPSQPAPAITPLMASDKTALPIATSATRPNRTNPIQSCTGPQPLASRPAPYRASSHTLLQTELVSAARNKAPSSTKPQTQYLLHDFSRQPIPWRKVDIPGPVISQPITEQQRPEREAMKRWAQQERENAAKYTSLGKLQLFLQREKDMEISRYYGYA</sequence>
<feature type="compositionally biased region" description="Polar residues" evidence="1">
    <location>
        <begin position="432"/>
        <end position="442"/>
    </location>
</feature>
<feature type="compositionally biased region" description="Polar residues" evidence="1">
    <location>
        <begin position="451"/>
        <end position="483"/>
    </location>
</feature>
<evidence type="ECO:0000313" key="3">
    <source>
        <dbReference type="EMBL" id="OBS81983.1"/>
    </source>
</evidence>
<feature type="region of interest" description="Disordered" evidence="1">
    <location>
        <begin position="432"/>
        <end position="585"/>
    </location>
</feature>
<feature type="domain" description="DUF4629" evidence="2">
    <location>
        <begin position="460"/>
        <end position="606"/>
    </location>
</feature>
<keyword evidence="4" id="KW-1185">Reference proteome</keyword>
<feature type="compositionally biased region" description="Basic and acidic residues" evidence="1">
    <location>
        <begin position="572"/>
        <end position="582"/>
    </location>
</feature>